<comment type="similarity">
    <text evidence="5">Belongs to the RimM family.</text>
</comment>
<comment type="domain">
    <text evidence="5">The PRC barrel domain binds ribosomal protein uS19.</text>
</comment>
<dbReference type="AlphaFoldDB" id="A0A451DHD2"/>
<evidence type="ECO:0000256" key="3">
    <source>
        <dbReference type="ARBA" id="ARBA00022552"/>
    </source>
</evidence>
<dbReference type="SUPFAM" id="SSF50346">
    <property type="entry name" value="PRC-barrel domain"/>
    <property type="match status" value="1"/>
</dbReference>
<feature type="domain" description="RimM N-terminal" evidence="6">
    <location>
        <begin position="4"/>
        <end position="83"/>
    </location>
</feature>
<comment type="subcellular location">
    <subcellularLocation>
        <location evidence="5">Cytoplasm</location>
    </subcellularLocation>
</comment>
<dbReference type="STRING" id="655384.GCA_900128595_00259"/>
<comment type="function">
    <text evidence="5">An accessory protein needed during the final step in the assembly of 30S ribosomal subunit, possibly for assembly of the head region. Essential for efficient processing of 16S rRNA. May be needed both before and after RbfA during the maturation of 16S rRNA. It has affinity for free ribosomal 30S subunits but not for 70S ribosomes.</text>
</comment>
<dbReference type="GO" id="GO:0042274">
    <property type="term" value="P:ribosomal small subunit biogenesis"/>
    <property type="evidence" value="ECO:0007669"/>
    <property type="project" value="UniProtKB-UniRule"/>
</dbReference>
<dbReference type="Pfam" id="PF24986">
    <property type="entry name" value="PRC_RimM"/>
    <property type="match status" value="1"/>
</dbReference>
<keyword evidence="3 5" id="KW-0698">rRNA processing</keyword>
<evidence type="ECO:0000259" key="6">
    <source>
        <dbReference type="Pfam" id="PF01782"/>
    </source>
</evidence>
<comment type="subunit">
    <text evidence="5">Binds ribosomal protein uS19.</text>
</comment>
<protein>
    <recommendedName>
        <fullName evidence="5">Ribosome maturation factor RimM</fullName>
    </recommendedName>
</protein>
<dbReference type="Proteomes" id="UP000294449">
    <property type="component" value="Chromosome"/>
</dbReference>
<dbReference type="Gene3D" id="2.40.30.60">
    <property type="entry name" value="RimM"/>
    <property type="match status" value="1"/>
</dbReference>
<dbReference type="PANTHER" id="PTHR33692:SF1">
    <property type="entry name" value="RIBOSOME MATURATION FACTOR RIMM"/>
    <property type="match status" value="1"/>
</dbReference>
<dbReference type="InterPro" id="IPR011033">
    <property type="entry name" value="PRC_barrel-like_sf"/>
</dbReference>
<dbReference type="OrthoDB" id="9783509at2"/>
<dbReference type="SUPFAM" id="SSF50447">
    <property type="entry name" value="Translation proteins"/>
    <property type="match status" value="1"/>
</dbReference>
<dbReference type="InterPro" id="IPR009000">
    <property type="entry name" value="Transl_B-barrel_sf"/>
</dbReference>
<dbReference type="InterPro" id="IPR011961">
    <property type="entry name" value="RimM"/>
</dbReference>
<organism evidence="8 9">
    <name type="scientific">Buchnera aphidicola</name>
    <name type="common">Cinara pseudotaxifoliae</name>
    <dbReference type="NCBI Taxonomy" id="655384"/>
    <lineage>
        <taxon>Bacteria</taxon>
        <taxon>Pseudomonadati</taxon>
        <taxon>Pseudomonadota</taxon>
        <taxon>Gammaproteobacteria</taxon>
        <taxon>Enterobacterales</taxon>
        <taxon>Erwiniaceae</taxon>
        <taxon>Buchnera</taxon>
    </lineage>
</organism>
<evidence type="ECO:0000313" key="8">
    <source>
        <dbReference type="EMBL" id="VFP86018.1"/>
    </source>
</evidence>
<dbReference type="InterPro" id="IPR056792">
    <property type="entry name" value="PRC_RimM"/>
</dbReference>
<keyword evidence="4 5" id="KW-0143">Chaperone</keyword>
<keyword evidence="1 5" id="KW-0963">Cytoplasm</keyword>
<evidence type="ECO:0000256" key="2">
    <source>
        <dbReference type="ARBA" id="ARBA00022517"/>
    </source>
</evidence>
<gene>
    <name evidence="5 8" type="primary">rimM</name>
    <name evidence="8" type="ORF">BUCIPSTX3056_259</name>
</gene>
<dbReference type="GO" id="GO:0043022">
    <property type="term" value="F:ribosome binding"/>
    <property type="evidence" value="ECO:0007669"/>
    <property type="project" value="InterPro"/>
</dbReference>
<evidence type="ECO:0000256" key="1">
    <source>
        <dbReference type="ARBA" id="ARBA00022490"/>
    </source>
</evidence>
<evidence type="ECO:0000256" key="5">
    <source>
        <dbReference type="HAMAP-Rule" id="MF_00014"/>
    </source>
</evidence>
<dbReference type="InterPro" id="IPR036976">
    <property type="entry name" value="RimM_N_sf"/>
</dbReference>
<reference evidence="8 9" key="1">
    <citation type="submission" date="2019-02" db="EMBL/GenBank/DDBJ databases">
        <authorList>
            <person name="Manzano-Marin A."/>
            <person name="Manzano-Marin A."/>
        </authorList>
    </citation>
    <scope>NUCLEOTIDE SEQUENCE [LARGE SCALE GENOMIC DNA]</scope>
    <source>
        <strain evidence="8 9">BuCipseudotaxifoliae</strain>
    </source>
</reference>
<dbReference type="RefSeq" id="WP_075474804.1">
    <property type="nucleotide sequence ID" value="NZ_LR217732.1"/>
</dbReference>
<dbReference type="GO" id="GO:0005737">
    <property type="term" value="C:cytoplasm"/>
    <property type="evidence" value="ECO:0007669"/>
    <property type="project" value="UniProtKB-SubCell"/>
</dbReference>
<dbReference type="GO" id="GO:0006364">
    <property type="term" value="P:rRNA processing"/>
    <property type="evidence" value="ECO:0007669"/>
    <property type="project" value="UniProtKB-UniRule"/>
</dbReference>
<dbReference type="NCBIfam" id="TIGR02273">
    <property type="entry name" value="16S_RimM"/>
    <property type="match status" value="1"/>
</dbReference>
<evidence type="ECO:0000259" key="7">
    <source>
        <dbReference type="Pfam" id="PF24986"/>
    </source>
</evidence>
<dbReference type="HAMAP" id="MF_00014">
    <property type="entry name" value="Ribosome_mat_RimM"/>
    <property type="match status" value="1"/>
</dbReference>
<evidence type="ECO:0000256" key="4">
    <source>
        <dbReference type="ARBA" id="ARBA00023186"/>
    </source>
</evidence>
<dbReference type="PANTHER" id="PTHR33692">
    <property type="entry name" value="RIBOSOME MATURATION FACTOR RIMM"/>
    <property type="match status" value="1"/>
</dbReference>
<dbReference type="InterPro" id="IPR002676">
    <property type="entry name" value="RimM_N"/>
</dbReference>
<evidence type="ECO:0000313" key="9">
    <source>
        <dbReference type="Proteomes" id="UP000294449"/>
    </source>
</evidence>
<feature type="domain" description="Ribosome maturation factor RimM PRC barrel" evidence="7">
    <location>
        <begin position="97"/>
        <end position="163"/>
    </location>
</feature>
<proteinExistence type="inferred from homology"/>
<accession>A0A451DHD2</accession>
<name>A0A451DHD2_9GAMM</name>
<dbReference type="Pfam" id="PF01782">
    <property type="entry name" value="RimM"/>
    <property type="match status" value="1"/>
</dbReference>
<sequence length="167" mass="20144">MIIIGKIGNPYGILGWIHIHSFTEKKENIFRYLPWKLEKSNIYVYEKDIIRYKKHKNNFLVKLDHLHDRTQAYLMAKQNILIKSIQLPKLQKNEYYWNNILLCKIFNEKKELIGSVKQILDNKIYNILNIFNSKKNKNIYVPFIQPKIIKKIDIKKKIIIVNWSLCK</sequence>
<dbReference type="EMBL" id="LR217732">
    <property type="protein sequence ID" value="VFP86018.1"/>
    <property type="molecule type" value="Genomic_DNA"/>
</dbReference>
<keyword evidence="2 5" id="KW-0690">Ribosome biogenesis</keyword>
<dbReference type="Gene3D" id="2.30.30.240">
    <property type="entry name" value="PRC-barrel domain"/>
    <property type="match status" value="1"/>
</dbReference>
<dbReference type="GO" id="GO:0005840">
    <property type="term" value="C:ribosome"/>
    <property type="evidence" value="ECO:0007669"/>
    <property type="project" value="InterPro"/>
</dbReference>